<name>A0ACB7ZVB6_9AGAM</name>
<keyword evidence="2" id="KW-1185">Reference proteome</keyword>
<proteinExistence type="predicted"/>
<reference evidence="1" key="1">
    <citation type="journal article" date="2021" name="New Phytol.">
        <title>Evolutionary innovations through gain and loss of genes in the ectomycorrhizal Boletales.</title>
        <authorList>
            <person name="Wu G."/>
            <person name="Miyauchi S."/>
            <person name="Morin E."/>
            <person name="Kuo A."/>
            <person name="Drula E."/>
            <person name="Varga T."/>
            <person name="Kohler A."/>
            <person name="Feng B."/>
            <person name="Cao Y."/>
            <person name="Lipzen A."/>
            <person name="Daum C."/>
            <person name="Hundley H."/>
            <person name="Pangilinan J."/>
            <person name="Johnson J."/>
            <person name="Barry K."/>
            <person name="LaButti K."/>
            <person name="Ng V."/>
            <person name="Ahrendt S."/>
            <person name="Min B."/>
            <person name="Choi I.G."/>
            <person name="Park H."/>
            <person name="Plett J.M."/>
            <person name="Magnuson J."/>
            <person name="Spatafora J.W."/>
            <person name="Nagy L.G."/>
            <person name="Henrissat B."/>
            <person name="Grigoriev I.V."/>
            <person name="Yang Z.L."/>
            <person name="Xu J."/>
            <person name="Martin F.M."/>
        </authorList>
    </citation>
    <scope>NUCLEOTIDE SEQUENCE</scope>
    <source>
        <strain evidence="1">ATCC 28755</strain>
    </source>
</reference>
<evidence type="ECO:0000313" key="1">
    <source>
        <dbReference type="EMBL" id="KAH7904639.1"/>
    </source>
</evidence>
<dbReference type="EMBL" id="MU268406">
    <property type="protein sequence ID" value="KAH7904639.1"/>
    <property type="molecule type" value="Genomic_DNA"/>
</dbReference>
<gene>
    <name evidence="1" type="ORF">BJ138DRAFT_1106652</name>
</gene>
<comment type="caution">
    <text evidence="1">The sequence shown here is derived from an EMBL/GenBank/DDBJ whole genome shotgun (WGS) entry which is preliminary data.</text>
</comment>
<sequence length="303" mass="33759">MASYNGLYRAQPARFEFGLSLIANEFLFKASAIPTTNTVWSNQDFILFVTSASTNSMAYFVDFAPGLFATNVVGRQLAWDRCFDACNADVHCIDRTCSKTPDTVTIVAGLHTSPETNSKWGVCPHYTADLTRYTRHGLCEPVGSAHIYWENGRWRVAAFRRIRAQARRGASLYPGSKPQVREGGFYNATHRYSLRLGCIQKRVKIAQTLPSPTSPDFPISALRSKALGSGRSHYRSQHYQDLYCETASAASDLMSKDRKMILTFETALPTGPKMSSLRLSFINHAIKYIQISGQTDSPDSKIS</sequence>
<dbReference type="Proteomes" id="UP000790377">
    <property type="component" value="Unassembled WGS sequence"/>
</dbReference>
<evidence type="ECO:0000313" key="2">
    <source>
        <dbReference type="Proteomes" id="UP000790377"/>
    </source>
</evidence>
<protein>
    <submittedName>
        <fullName evidence="1">Uncharacterized protein</fullName>
    </submittedName>
</protein>
<organism evidence="1 2">
    <name type="scientific">Hygrophoropsis aurantiaca</name>
    <dbReference type="NCBI Taxonomy" id="72124"/>
    <lineage>
        <taxon>Eukaryota</taxon>
        <taxon>Fungi</taxon>
        <taxon>Dikarya</taxon>
        <taxon>Basidiomycota</taxon>
        <taxon>Agaricomycotina</taxon>
        <taxon>Agaricomycetes</taxon>
        <taxon>Agaricomycetidae</taxon>
        <taxon>Boletales</taxon>
        <taxon>Coniophorineae</taxon>
        <taxon>Hygrophoropsidaceae</taxon>
        <taxon>Hygrophoropsis</taxon>
    </lineage>
</organism>
<accession>A0ACB7ZVB6</accession>